<accession>A0ABZ3IS39</accession>
<dbReference type="Proteomes" id="UP000216752">
    <property type="component" value="Chromosome"/>
</dbReference>
<dbReference type="RefSeq" id="WP_094603996.1">
    <property type="nucleotide sequence ID" value="NZ_CP155573.1"/>
</dbReference>
<name>A0ABZ3IS39_9FIRM</name>
<dbReference type="SUPFAM" id="SSF55961">
    <property type="entry name" value="Bet v1-like"/>
    <property type="match status" value="1"/>
</dbReference>
<sequence length="158" mass="18173">MSKFYGKRFVDQYTIKIAAKPNIVFPLLCPKREKEWLDGWSYEMIYSGTGLAELGCAFKTDRPGQGEAYWLMTKHVPNTQAEYTRFLPNLLISVFSMRLSEQGGTTTIIEMTYTTTSLSEQGNEFITRYRAAYEKNSSWLENALSHFIQTGNILKKPQ</sequence>
<evidence type="ECO:0000313" key="1">
    <source>
        <dbReference type="EMBL" id="XFO68203.1"/>
    </source>
</evidence>
<proteinExistence type="predicted"/>
<reference evidence="1" key="1">
    <citation type="submission" date="2024-05" db="EMBL/GenBank/DDBJ databases">
        <title>Isolation and characterization of Sporomusa carbonis sp. nov., a carboxydotrophic hydrogenogen in the genus of Sporomusa isolated from a charcoal burning pile.</title>
        <authorList>
            <person name="Boeer T."/>
            <person name="Rosenbaum F."/>
            <person name="Eysell L."/>
            <person name="Mueller V."/>
            <person name="Daniel R."/>
            <person name="Poehlein A."/>
        </authorList>
    </citation>
    <scope>NUCLEOTIDE SEQUENCE [LARGE SCALE GENOMIC DNA]</scope>
    <source>
        <strain evidence="1">DSM 10669</strain>
    </source>
</reference>
<organism evidence="1 2">
    <name type="scientific">Sporomusa silvacetica DSM 10669</name>
    <dbReference type="NCBI Taxonomy" id="1123289"/>
    <lineage>
        <taxon>Bacteria</taxon>
        <taxon>Bacillati</taxon>
        <taxon>Bacillota</taxon>
        <taxon>Negativicutes</taxon>
        <taxon>Selenomonadales</taxon>
        <taxon>Sporomusaceae</taxon>
        <taxon>Sporomusa</taxon>
    </lineage>
</organism>
<evidence type="ECO:0008006" key="3">
    <source>
        <dbReference type="Google" id="ProtNLM"/>
    </source>
</evidence>
<evidence type="ECO:0000313" key="2">
    <source>
        <dbReference type="Proteomes" id="UP000216752"/>
    </source>
</evidence>
<protein>
    <recommendedName>
        <fullName evidence="3">SRPBCC family protein</fullName>
    </recommendedName>
</protein>
<keyword evidence="2" id="KW-1185">Reference proteome</keyword>
<gene>
    <name evidence="1" type="ORF">SPSIL_044230</name>
</gene>
<dbReference type="EMBL" id="CP155573">
    <property type="protein sequence ID" value="XFO68203.1"/>
    <property type="molecule type" value="Genomic_DNA"/>
</dbReference>